<gene>
    <name evidence="2" type="ORF">FJZ47_20365</name>
</gene>
<dbReference type="InterPro" id="IPR029044">
    <property type="entry name" value="Nucleotide-diphossugar_trans"/>
</dbReference>
<proteinExistence type="predicted"/>
<dbReference type="EMBL" id="VGLS01000797">
    <property type="protein sequence ID" value="MBM3226129.1"/>
    <property type="molecule type" value="Genomic_DNA"/>
</dbReference>
<dbReference type="Pfam" id="PF00535">
    <property type="entry name" value="Glycos_transf_2"/>
    <property type="match status" value="1"/>
</dbReference>
<comment type="caution">
    <text evidence="2">The sequence shown here is derived from an EMBL/GenBank/DDBJ whole genome shotgun (WGS) entry which is preliminary data.</text>
</comment>
<dbReference type="SUPFAM" id="SSF53448">
    <property type="entry name" value="Nucleotide-diphospho-sugar transferases"/>
    <property type="match status" value="1"/>
</dbReference>
<dbReference type="Gene3D" id="3.90.550.10">
    <property type="entry name" value="Spore Coat Polysaccharide Biosynthesis Protein SpsA, Chain A"/>
    <property type="match status" value="1"/>
</dbReference>
<dbReference type="AlphaFoldDB" id="A0A937W372"/>
<evidence type="ECO:0000313" key="3">
    <source>
        <dbReference type="Proteomes" id="UP000712673"/>
    </source>
</evidence>
<dbReference type="CDD" id="cd00761">
    <property type="entry name" value="Glyco_tranf_GTA_type"/>
    <property type="match status" value="1"/>
</dbReference>
<reference evidence="2" key="1">
    <citation type="submission" date="2019-03" db="EMBL/GenBank/DDBJ databases">
        <title>Lake Tanganyika Metagenome-Assembled Genomes (MAGs).</title>
        <authorList>
            <person name="Tran P."/>
        </authorList>
    </citation>
    <scope>NUCLEOTIDE SEQUENCE</scope>
    <source>
        <strain evidence="2">K_DeepCast_65m_m2_066</strain>
    </source>
</reference>
<evidence type="ECO:0000313" key="2">
    <source>
        <dbReference type="EMBL" id="MBM3226129.1"/>
    </source>
</evidence>
<feature type="domain" description="Glycosyltransferase 2-like" evidence="1">
    <location>
        <begin position="13"/>
        <end position="141"/>
    </location>
</feature>
<sequence>MTNPVTARALPISVVIATLGGDVLKDTIAHLNKGTGVPEEILICISEAEASNADCVATVGNVHVIKTPCRGQVAQRAVGLGLARNAYVMQFDDDVILHPNTLEVLFDTLIAKGPGNVVAPFFRIQPNGEEGTRYEEGLRGFIRNCYSTLICGAAFGRKRLGRIASSGIGFGVPMRTGPERIVESEWLPGGLALCHATDLITYDYYPFPGKAFSEDLMHSILWRKQGCRLWTVLDVSAMIDVTVESFVWKSVIGRFRAHAHVAKLADGSIWRTRLWFAFYCLLNMRKLIAQNVLDKYYDAA</sequence>
<accession>A0A937W372</accession>
<organism evidence="2 3">
    <name type="scientific">Tectimicrobiota bacterium</name>
    <dbReference type="NCBI Taxonomy" id="2528274"/>
    <lineage>
        <taxon>Bacteria</taxon>
        <taxon>Pseudomonadati</taxon>
        <taxon>Nitrospinota/Tectimicrobiota group</taxon>
        <taxon>Candidatus Tectimicrobiota</taxon>
    </lineage>
</organism>
<evidence type="ECO:0000259" key="1">
    <source>
        <dbReference type="Pfam" id="PF00535"/>
    </source>
</evidence>
<dbReference type="Proteomes" id="UP000712673">
    <property type="component" value="Unassembled WGS sequence"/>
</dbReference>
<name>A0A937W372_UNCTE</name>
<dbReference type="InterPro" id="IPR001173">
    <property type="entry name" value="Glyco_trans_2-like"/>
</dbReference>
<protein>
    <submittedName>
        <fullName evidence="2">Glycosyltransferase family 2 protein</fullName>
    </submittedName>
</protein>